<accession>M7YQ96</accession>
<reference evidence="1" key="1">
    <citation type="journal article" date="2013" name="Nature">
        <title>Draft genome of the wheat A-genome progenitor Triticum urartu.</title>
        <authorList>
            <person name="Ling H.Q."/>
            <person name="Zhao S."/>
            <person name="Liu D."/>
            <person name="Wang J."/>
            <person name="Sun H."/>
            <person name="Zhang C."/>
            <person name="Fan H."/>
            <person name="Li D."/>
            <person name="Dong L."/>
            <person name="Tao Y."/>
            <person name="Gao C."/>
            <person name="Wu H."/>
            <person name="Li Y."/>
            <person name="Cui Y."/>
            <person name="Guo X."/>
            <person name="Zheng S."/>
            <person name="Wang B."/>
            <person name="Yu K."/>
            <person name="Liang Q."/>
            <person name="Yang W."/>
            <person name="Lou X."/>
            <person name="Chen J."/>
            <person name="Feng M."/>
            <person name="Jian J."/>
            <person name="Zhang X."/>
            <person name="Luo G."/>
            <person name="Jiang Y."/>
            <person name="Liu J."/>
            <person name="Wang Z."/>
            <person name="Sha Y."/>
            <person name="Zhang B."/>
            <person name="Wu H."/>
            <person name="Tang D."/>
            <person name="Shen Q."/>
            <person name="Xue P."/>
            <person name="Zou S."/>
            <person name="Wang X."/>
            <person name="Liu X."/>
            <person name="Wang F."/>
            <person name="Yang Y."/>
            <person name="An X."/>
            <person name="Dong Z."/>
            <person name="Zhang K."/>
            <person name="Zhang X."/>
            <person name="Luo M.C."/>
            <person name="Dvorak J."/>
            <person name="Tong Y."/>
            <person name="Wang J."/>
            <person name="Yang H."/>
            <person name="Li Z."/>
            <person name="Wang D."/>
            <person name="Zhang A."/>
            <person name="Wang J."/>
        </authorList>
    </citation>
    <scope>NUCLEOTIDE SEQUENCE</scope>
</reference>
<dbReference type="AlphaFoldDB" id="M7YQ96"/>
<organism evidence="1">
    <name type="scientific">Triticum urartu</name>
    <name type="common">Red wild einkorn</name>
    <name type="synonym">Crithodium urartu</name>
    <dbReference type="NCBI Taxonomy" id="4572"/>
    <lineage>
        <taxon>Eukaryota</taxon>
        <taxon>Viridiplantae</taxon>
        <taxon>Streptophyta</taxon>
        <taxon>Embryophyta</taxon>
        <taxon>Tracheophyta</taxon>
        <taxon>Spermatophyta</taxon>
        <taxon>Magnoliopsida</taxon>
        <taxon>Liliopsida</taxon>
        <taxon>Poales</taxon>
        <taxon>Poaceae</taxon>
        <taxon>BOP clade</taxon>
        <taxon>Pooideae</taxon>
        <taxon>Triticodae</taxon>
        <taxon>Triticeae</taxon>
        <taxon>Triticinae</taxon>
        <taxon>Triticum</taxon>
    </lineage>
</organism>
<sequence>MDLCTDDLFAEDLCIGETCSPWTCHGLRRRELRFDRVVSTGNQSARPVHRGRSAMDLCIRETCSQWTCLGLHRSKLRFDHVVSTGNQSAPPRLGRHRLVHQRDLFAMDLTWVTSLRASVPPRRLLLEAGVPFTMNLFVMVLCAADMVDLQRS</sequence>
<dbReference type="EMBL" id="KD246059">
    <property type="protein sequence ID" value="EMS49171.1"/>
    <property type="molecule type" value="Genomic_DNA"/>
</dbReference>
<evidence type="ECO:0000313" key="1">
    <source>
        <dbReference type="EMBL" id="EMS49171.1"/>
    </source>
</evidence>
<protein>
    <submittedName>
        <fullName evidence="1">Uncharacterized protein</fullName>
    </submittedName>
</protein>
<name>M7YQ96_TRIUA</name>
<gene>
    <name evidence="1" type="ORF">TRIUR3_29913</name>
</gene>
<proteinExistence type="predicted"/>